<reference evidence="1" key="2">
    <citation type="submission" date="2006-01" db="EMBL/GenBank/DDBJ databases">
        <authorList>
            <person name="Genoscope"/>
        </authorList>
    </citation>
    <scope>NUCLEOTIDE SEQUENCE</scope>
</reference>
<proteinExistence type="predicted"/>
<name>Q1PY94_KUEST</name>
<evidence type="ECO:0000313" key="1">
    <source>
        <dbReference type="EMBL" id="CAJ72061.1"/>
    </source>
</evidence>
<protein>
    <submittedName>
        <fullName evidence="1">Uncharacterized protein</fullName>
    </submittedName>
</protein>
<accession>Q1PY94</accession>
<dbReference type="AlphaFoldDB" id="Q1PY94"/>
<dbReference type="EMBL" id="CT573072">
    <property type="protein sequence ID" value="CAJ72061.1"/>
    <property type="molecule type" value="Genomic_DNA"/>
</dbReference>
<organism evidence="1">
    <name type="scientific">Kuenenia stuttgartiensis</name>
    <dbReference type="NCBI Taxonomy" id="174633"/>
    <lineage>
        <taxon>Bacteria</taxon>
        <taxon>Pseudomonadati</taxon>
        <taxon>Planctomycetota</taxon>
        <taxon>Candidatus Brocadiia</taxon>
        <taxon>Candidatus Brocadiales</taxon>
        <taxon>Candidatus Brocadiaceae</taxon>
        <taxon>Candidatus Kuenenia</taxon>
    </lineage>
</organism>
<reference evidence="1" key="1">
    <citation type="journal article" date="2006" name="Nature">
        <title>Deciphering the evolution and metabolism of an anammox bacterium from a community genome.</title>
        <authorList>
            <person name="Strous M."/>
            <person name="Pelletier E."/>
            <person name="Mangenot S."/>
            <person name="Rattei T."/>
            <person name="Lehner A."/>
            <person name="Taylor M.W."/>
            <person name="Horn M."/>
            <person name="Daims H."/>
            <person name="Bartol-Mavel D."/>
            <person name="Wincker P."/>
            <person name="Barbe V."/>
            <person name="Fonknechten N."/>
            <person name="Vallenet D."/>
            <person name="Segurens B."/>
            <person name="Schenowitz-Truong C."/>
            <person name="Medigue C."/>
            <person name="Collingro A."/>
            <person name="Snel B."/>
            <person name="Dutilh B.E."/>
            <person name="OpDenCamp H.J.M."/>
            <person name="vanDerDrift C."/>
            <person name="Cirpus I."/>
            <person name="vanDePas-Schoonen K.T."/>
            <person name="Harhangi H.R."/>
            <person name="vanNiftrik L."/>
            <person name="Schmid M."/>
            <person name="Keltjens J."/>
            <person name="vanDeVossenberg J."/>
            <person name="Kartal B."/>
            <person name="Meier H."/>
            <person name="Frishman D."/>
            <person name="Huynen M.A."/>
            <person name="Mewes H."/>
            <person name="Weissenbach J."/>
            <person name="Jetten M.S.M."/>
            <person name="Wagner M."/>
            <person name="LePaslier D."/>
        </authorList>
    </citation>
    <scope>NUCLEOTIDE SEQUENCE</scope>
</reference>
<sequence>MSSNRLYTPPLRLRQAVLLLEFFKKIKCYAFFTFFKGLKCYEISLTINKINTPITRTSTGSKSIQS</sequence>
<gene>
    <name evidence="1" type="ORF">kustd1316</name>
</gene>